<keyword evidence="3 8" id="KW-0812">Transmembrane</keyword>
<keyword evidence="5" id="KW-0067">ATP-binding</keyword>
<feature type="transmembrane region" description="Helical" evidence="8">
    <location>
        <begin position="475"/>
        <end position="496"/>
    </location>
</feature>
<dbReference type="GO" id="GO:0016020">
    <property type="term" value="C:membrane"/>
    <property type="evidence" value="ECO:0007669"/>
    <property type="project" value="UniProtKB-SubCell"/>
</dbReference>
<evidence type="ECO:0000256" key="7">
    <source>
        <dbReference type="ARBA" id="ARBA00023136"/>
    </source>
</evidence>
<dbReference type="InterPro" id="IPR003439">
    <property type="entry name" value="ABC_transporter-like_ATP-bd"/>
</dbReference>
<sequence>MGPSGSGKSTLLSILSGAVESVGAGARVDGAVSLGGERRRGALRRVTAFVPQKDVLLPALTVEECVRYSALLRLPGSLSPGEIQERIDGVLAELGLSHVATSLVGGSASIRGVSGGERRRVTIAMALVTRPRLVIMDEPTSGLDSFTAYNLMRTAQEIAMHDRVVIMSLHQPSPDMFDSLSQVLLLAKGRLAYLGTPASVGPHFAAAGLPVPRRRQPAEHMLHVASQPAGLAMLLAYAEKCGEARRRVAGLGAAAAAAANGAGAGAAASIAANLARLEQVSNSSTSSSPTLLAMYGGAAAAAAAAAPPPPPPSSAPAVAAADAPDDACGGVCARAAAAARAAARECAVLYWRAFTNMRREPRLLMLHLLVALSLGLVVGAVFFKLENTQVGVQNRLGAMFFALALFGWTSVSVVDGLVLERELVEREVAGHYYRGGTYLLSSLVLDGLLLRTLPALLFSALVYPMVGLLPEVSRIVTFMFVLATYSCTVGALTTALTALCRTSSATTLAMNIILLMWVLVGGYLVNPMSIPPWLRWIRNLSPMSFAFEVLAANEMADQMYSLKVSGFAQLEGIKGDVFLRTLGLVPSRAFESALGLAGFYLGSVVLAFSATSFTLWRHGGGSTRRALQRLAAALLCRGGRGTAAQ</sequence>
<dbReference type="GO" id="GO:0140359">
    <property type="term" value="F:ABC-type transporter activity"/>
    <property type="evidence" value="ECO:0007669"/>
    <property type="project" value="InterPro"/>
</dbReference>
<keyword evidence="11" id="KW-1185">Reference proteome</keyword>
<dbReference type="Pfam" id="PF19055">
    <property type="entry name" value="ABC2_membrane_7"/>
    <property type="match status" value="1"/>
</dbReference>
<dbReference type="InterPro" id="IPR050352">
    <property type="entry name" value="ABCG_transporters"/>
</dbReference>
<evidence type="ECO:0000313" key="10">
    <source>
        <dbReference type="EMBL" id="KIZ00364.1"/>
    </source>
</evidence>
<dbReference type="Pfam" id="PF00005">
    <property type="entry name" value="ABC_tran"/>
    <property type="match status" value="1"/>
</dbReference>
<reference evidence="10 11" key="1">
    <citation type="journal article" date="2013" name="BMC Genomics">
        <title>Reconstruction of the lipid metabolism for the microalga Monoraphidium neglectum from its genome sequence reveals characteristics suitable for biofuel production.</title>
        <authorList>
            <person name="Bogen C."/>
            <person name="Al-Dilaimi A."/>
            <person name="Albersmeier A."/>
            <person name="Wichmann J."/>
            <person name="Grundmann M."/>
            <person name="Rupp O."/>
            <person name="Lauersen K.J."/>
            <person name="Blifernez-Klassen O."/>
            <person name="Kalinowski J."/>
            <person name="Goesmann A."/>
            <person name="Mussgnug J.H."/>
            <person name="Kruse O."/>
        </authorList>
    </citation>
    <scope>NUCLEOTIDE SEQUENCE [LARGE SCALE GENOMIC DNA]</scope>
    <source>
        <strain evidence="10 11">SAG 48.87</strain>
    </source>
</reference>
<dbReference type="InterPro" id="IPR027417">
    <property type="entry name" value="P-loop_NTPase"/>
</dbReference>
<dbReference type="GO" id="GO:0005524">
    <property type="term" value="F:ATP binding"/>
    <property type="evidence" value="ECO:0007669"/>
    <property type="project" value="UniProtKB-KW"/>
</dbReference>
<dbReference type="PROSITE" id="PS50893">
    <property type="entry name" value="ABC_TRANSPORTER_2"/>
    <property type="match status" value="1"/>
</dbReference>
<dbReference type="RefSeq" id="XP_013899383.1">
    <property type="nucleotide sequence ID" value="XM_014043929.1"/>
</dbReference>
<evidence type="ECO:0000256" key="4">
    <source>
        <dbReference type="ARBA" id="ARBA00022741"/>
    </source>
</evidence>
<dbReference type="InterPro" id="IPR013525">
    <property type="entry name" value="ABC2_TM"/>
</dbReference>
<dbReference type="InterPro" id="IPR017871">
    <property type="entry name" value="ABC_transporter-like_CS"/>
</dbReference>
<dbReference type="EMBL" id="KK101578">
    <property type="protein sequence ID" value="KIZ00364.1"/>
    <property type="molecule type" value="Genomic_DNA"/>
</dbReference>
<dbReference type="InterPro" id="IPR043926">
    <property type="entry name" value="ABCG_dom"/>
</dbReference>
<dbReference type="KEGG" id="mng:MNEG_7598"/>
<gene>
    <name evidence="10" type="ORF">MNEG_7598</name>
</gene>
<feature type="transmembrane region" description="Helical" evidence="8">
    <location>
        <begin position="508"/>
        <end position="525"/>
    </location>
</feature>
<dbReference type="OrthoDB" id="566375at2759"/>
<feature type="transmembrane region" description="Helical" evidence="8">
    <location>
        <begin position="438"/>
        <end position="463"/>
    </location>
</feature>
<dbReference type="PANTHER" id="PTHR48041:SF2">
    <property type="entry name" value="ATP-DEPENDENT PERMEASE-RELATED"/>
    <property type="match status" value="1"/>
</dbReference>
<accession>A0A0D2KYS9</accession>
<organism evidence="10 11">
    <name type="scientific">Monoraphidium neglectum</name>
    <dbReference type="NCBI Taxonomy" id="145388"/>
    <lineage>
        <taxon>Eukaryota</taxon>
        <taxon>Viridiplantae</taxon>
        <taxon>Chlorophyta</taxon>
        <taxon>core chlorophytes</taxon>
        <taxon>Chlorophyceae</taxon>
        <taxon>CS clade</taxon>
        <taxon>Sphaeropleales</taxon>
        <taxon>Selenastraceae</taxon>
        <taxon>Monoraphidium</taxon>
    </lineage>
</organism>
<dbReference type="AlphaFoldDB" id="A0A0D2KYS9"/>
<evidence type="ECO:0000313" key="11">
    <source>
        <dbReference type="Proteomes" id="UP000054498"/>
    </source>
</evidence>
<dbReference type="PANTHER" id="PTHR48041">
    <property type="entry name" value="ABC TRANSPORTER G FAMILY MEMBER 28"/>
    <property type="match status" value="1"/>
</dbReference>
<feature type="domain" description="ABC transporter" evidence="9">
    <location>
        <begin position="1"/>
        <end position="213"/>
    </location>
</feature>
<evidence type="ECO:0000256" key="6">
    <source>
        <dbReference type="ARBA" id="ARBA00022989"/>
    </source>
</evidence>
<dbReference type="Gene3D" id="3.40.50.300">
    <property type="entry name" value="P-loop containing nucleotide triphosphate hydrolases"/>
    <property type="match status" value="1"/>
</dbReference>
<dbReference type="GeneID" id="25740474"/>
<dbReference type="SUPFAM" id="SSF52540">
    <property type="entry name" value="P-loop containing nucleoside triphosphate hydrolases"/>
    <property type="match status" value="1"/>
</dbReference>
<dbReference type="Pfam" id="PF01061">
    <property type="entry name" value="ABC2_membrane"/>
    <property type="match status" value="1"/>
</dbReference>
<feature type="transmembrane region" description="Helical" evidence="8">
    <location>
        <begin position="593"/>
        <end position="616"/>
    </location>
</feature>
<evidence type="ECO:0000256" key="8">
    <source>
        <dbReference type="SAM" id="Phobius"/>
    </source>
</evidence>
<evidence type="ECO:0000256" key="2">
    <source>
        <dbReference type="ARBA" id="ARBA00022448"/>
    </source>
</evidence>
<dbReference type="Proteomes" id="UP000054498">
    <property type="component" value="Unassembled WGS sequence"/>
</dbReference>
<evidence type="ECO:0000256" key="3">
    <source>
        <dbReference type="ARBA" id="ARBA00022692"/>
    </source>
</evidence>
<keyword evidence="7 8" id="KW-0472">Membrane</keyword>
<feature type="transmembrane region" description="Helical" evidence="8">
    <location>
        <begin position="363"/>
        <end position="385"/>
    </location>
</feature>
<evidence type="ECO:0000259" key="9">
    <source>
        <dbReference type="PROSITE" id="PS50893"/>
    </source>
</evidence>
<evidence type="ECO:0000256" key="1">
    <source>
        <dbReference type="ARBA" id="ARBA00004141"/>
    </source>
</evidence>
<feature type="transmembrane region" description="Helical" evidence="8">
    <location>
        <begin position="397"/>
        <end position="418"/>
    </location>
</feature>
<keyword evidence="6 8" id="KW-1133">Transmembrane helix</keyword>
<dbReference type="PROSITE" id="PS00211">
    <property type="entry name" value="ABC_TRANSPORTER_1"/>
    <property type="match status" value="1"/>
</dbReference>
<dbReference type="SMART" id="SM00382">
    <property type="entry name" value="AAA"/>
    <property type="match status" value="1"/>
</dbReference>
<evidence type="ECO:0000256" key="5">
    <source>
        <dbReference type="ARBA" id="ARBA00022840"/>
    </source>
</evidence>
<dbReference type="GO" id="GO:0016887">
    <property type="term" value="F:ATP hydrolysis activity"/>
    <property type="evidence" value="ECO:0007669"/>
    <property type="project" value="InterPro"/>
</dbReference>
<keyword evidence="4" id="KW-0547">Nucleotide-binding</keyword>
<comment type="subcellular location">
    <subcellularLocation>
        <location evidence="1">Membrane</location>
        <topology evidence="1">Multi-pass membrane protein</topology>
    </subcellularLocation>
</comment>
<keyword evidence="2" id="KW-0813">Transport</keyword>
<dbReference type="InterPro" id="IPR003593">
    <property type="entry name" value="AAA+_ATPase"/>
</dbReference>
<proteinExistence type="predicted"/>
<protein>
    <recommendedName>
        <fullName evidence="9">ABC transporter domain-containing protein</fullName>
    </recommendedName>
</protein>
<name>A0A0D2KYS9_9CHLO</name>